<reference evidence="7 8" key="1">
    <citation type="journal article" date="2022" name="Nat. Plants">
        <title>Genomes of leafy and leafless Platanthera orchids illuminate the evolution of mycoheterotrophy.</title>
        <authorList>
            <person name="Li M.H."/>
            <person name="Liu K.W."/>
            <person name="Li Z."/>
            <person name="Lu H.C."/>
            <person name="Ye Q.L."/>
            <person name="Zhang D."/>
            <person name="Wang J.Y."/>
            <person name="Li Y.F."/>
            <person name="Zhong Z.M."/>
            <person name="Liu X."/>
            <person name="Yu X."/>
            <person name="Liu D.K."/>
            <person name="Tu X.D."/>
            <person name="Liu B."/>
            <person name="Hao Y."/>
            <person name="Liao X.Y."/>
            <person name="Jiang Y.T."/>
            <person name="Sun W.H."/>
            <person name="Chen J."/>
            <person name="Chen Y.Q."/>
            <person name="Ai Y."/>
            <person name="Zhai J.W."/>
            <person name="Wu S.S."/>
            <person name="Zhou Z."/>
            <person name="Hsiao Y.Y."/>
            <person name="Wu W.L."/>
            <person name="Chen Y.Y."/>
            <person name="Lin Y.F."/>
            <person name="Hsu J.L."/>
            <person name="Li C.Y."/>
            <person name="Wang Z.W."/>
            <person name="Zhao X."/>
            <person name="Zhong W.Y."/>
            <person name="Ma X.K."/>
            <person name="Ma L."/>
            <person name="Huang J."/>
            <person name="Chen G.Z."/>
            <person name="Huang M.Z."/>
            <person name="Huang L."/>
            <person name="Peng D.H."/>
            <person name="Luo Y.B."/>
            <person name="Zou S.Q."/>
            <person name="Chen S.P."/>
            <person name="Lan S."/>
            <person name="Tsai W.C."/>
            <person name="Van de Peer Y."/>
            <person name="Liu Z.J."/>
        </authorList>
    </citation>
    <scope>NUCLEOTIDE SEQUENCE [LARGE SCALE GENOMIC DNA]</scope>
    <source>
        <strain evidence="7">Lor288</strain>
    </source>
</reference>
<evidence type="ECO:0000313" key="8">
    <source>
        <dbReference type="Proteomes" id="UP001412067"/>
    </source>
</evidence>
<keyword evidence="8" id="KW-1185">Reference proteome</keyword>
<name>A0ABR2LI12_9ASPA</name>
<feature type="transmembrane region" description="Helical" evidence="5">
    <location>
        <begin position="314"/>
        <end position="340"/>
    </location>
</feature>
<feature type="transmembrane region" description="Helical" evidence="5">
    <location>
        <begin position="231"/>
        <end position="247"/>
    </location>
</feature>
<evidence type="ECO:0000313" key="7">
    <source>
        <dbReference type="EMBL" id="KAK8941707.1"/>
    </source>
</evidence>
<feature type="transmembrane region" description="Helical" evidence="5">
    <location>
        <begin position="122"/>
        <end position="138"/>
    </location>
</feature>
<evidence type="ECO:0000256" key="3">
    <source>
        <dbReference type="ARBA" id="ARBA00022989"/>
    </source>
</evidence>
<feature type="domain" description="STAS" evidence="6">
    <location>
        <begin position="500"/>
        <end position="623"/>
    </location>
</feature>
<dbReference type="InterPro" id="IPR001902">
    <property type="entry name" value="SLC26A/SulP_fam"/>
</dbReference>
<dbReference type="InterPro" id="IPR011547">
    <property type="entry name" value="SLC26A/SulP_dom"/>
</dbReference>
<feature type="transmembrane region" description="Helical" evidence="5">
    <location>
        <begin position="413"/>
        <end position="430"/>
    </location>
</feature>
<dbReference type="Proteomes" id="UP001412067">
    <property type="component" value="Unassembled WGS sequence"/>
</dbReference>
<feature type="transmembrane region" description="Helical" evidence="5">
    <location>
        <begin position="450"/>
        <end position="476"/>
    </location>
</feature>
<keyword evidence="4 5" id="KW-0472">Membrane</keyword>
<feature type="transmembrane region" description="Helical" evidence="5">
    <location>
        <begin position="150"/>
        <end position="171"/>
    </location>
</feature>
<dbReference type="Pfam" id="PF01740">
    <property type="entry name" value="STAS"/>
    <property type="match status" value="1"/>
</dbReference>
<gene>
    <name evidence="7" type="primary">SULTR3:5</name>
    <name evidence="7" type="ORF">KSP40_PGU017383</name>
</gene>
<dbReference type="InterPro" id="IPR002645">
    <property type="entry name" value="STAS_dom"/>
</dbReference>
<feature type="transmembrane region" description="Helical" evidence="5">
    <location>
        <begin position="64"/>
        <end position="84"/>
    </location>
</feature>
<evidence type="ECO:0000256" key="2">
    <source>
        <dbReference type="ARBA" id="ARBA00022692"/>
    </source>
</evidence>
<feature type="transmembrane region" description="Helical" evidence="5">
    <location>
        <begin position="352"/>
        <end position="370"/>
    </location>
</feature>
<evidence type="ECO:0000256" key="4">
    <source>
        <dbReference type="ARBA" id="ARBA00023136"/>
    </source>
</evidence>
<evidence type="ECO:0000256" key="5">
    <source>
        <dbReference type="SAM" id="Phobius"/>
    </source>
</evidence>
<dbReference type="PANTHER" id="PTHR11814">
    <property type="entry name" value="SULFATE TRANSPORTER"/>
    <property type="match status" value="1"/>
</dbReference>
<dbReference type="SUPFAM" id="SSF52091">
    <property type="entry name" value="SpoIIaa-like"/>
    <property type="match status" value="1"/>
</dbReference>
<comment type="caution">
    <text evidence="7">The sequence shown here is derived from an EMBL/GenBank/DDBJ whole genome shotgun (WGS) entry which is preliminary data.</text>
</comment>
<evidence type="ECO:0000256" key="1">
    <source>
        <dbReference type="ARBA" id="ARBA00004141"/>
    </source>
</evidence>
<proteinExistence type="predicted"/>
<feature type="transmembrane region" description="Helical" evidence="5">
    <location>
        <begin position="390"/>
        <end position="408"/>
    </location>
</feature>
<keyword evidence="3 5" id="KW-1133">Transmembrane helix</keyword>
<dbReference type="PROSITE" id="PS50801">
    <property type="entry name" value="STAS"/>
    <property type="match status" value="1"/>
</dbReference>
<dbReference type="EMBL" id="JBBWWR010000019">
    <property type="protein sequence ID" value="KAK8941707.1"/>
    <property type="molecule type" value="Genomic_DNA"/>
</dbReference>
<accession>A0ABR2LI12</accession>
<feature type="transmembrane region" description="Helical" evidence="5">
    <location>
        <begin position="259"/>
        <end position="280"/>
    </location>
</feature>
<dbReference type="Gene3D" id="3.30.750.24">
    <property type="entry name" value="STAS domain"/>
    <property type="match status" value="1"/>
</dbReference>
<dbReference type="CDD" id="cd07042">
    <property type="entry name" value="STAS_SulP_like_sulfate_transporter"/>
    <property type="match status" value="1"/>
</dbReference>
<comment type="subcellular location">
    <subcellularLocation>
        <location evidence="1">Membrane</location>
        <topology evidence="1">Multi-pass membrane protein</topology>
    </subcellularLocation>
</comment>
<organism evidence="7 8">
    <name type="scientific">Platanthera guangdongensis</name>
    <dbReference type="NCBI Taxonomy" id="2320717"/>
    <lineage>
        <taxon>Eukaryota</taxon>
        <taxon>Viridiplantae</taxon>
        <taxon>Streptophyta</taxon>
        <taxon>Embryophyta</taxon>
        <taxon>Tracheophyta</taxon>
        <taxon>Spermatophyta</taxon>
        <taxon>Magnoliopsida</taxon>
        <taxon>Liliopsida</taxon>
        <taxon>Asparagales</taxon>
        <taxon>Orchidaceae</taxon>
        <taxon>Orchidoideae</taxon>
        <taxon>Orchideae</taxon>
        <taxon>Orchidinae</taxon>
        <taxon>Platanthera</taxon>
    </lineage>
</organism>
<sequence length="632" mass="69484">MEDPRLRAVSLANTKSFTARLKSHLKETFFPDDPFRHFADQRPVRRAWSTISYFVPILQWMSNYSLTFFSYDVLAGITIASLAIPQGISYAKLAEIPPIIGLYCSFVPPLVYAVFGSSNNMAVGPVAAASLLIAATIQESVSPEKEPERYTYTVITAAFFTGLLQLTLGVFRLGIIVDFLARSTITGFMGGTALMIILQQFKGLLGLQHFTNKTDFVTVVQALFKYRSECRWQSVILAVAFLTILLLSKKLKDKFPKLFWVNAISPLFVVILGGLIAFLVDGANHGIPIVGDLKKGLNPITISHLQFKTPYVSVAIKAGLITGIIALAEGVAVGRSLALLKNEQIDGNKEMIAYGMMNIVGSFFSCYLTTGPFSKSAVNYHAGCKTPMSNAVHALCMMLVLLFLAPLFKYTPLVALSAIITVAMIGIIELHEIHHLFKVDKFDFCLCMSALLGVLFISMKAGLALSFLLSIIRALLYVARPMTCKLGNLPGTDLYRDIQQYPNSKSIPGILILQLGSPIYFANAGYLRERITRWVEAEENAIKEHSGKDLHYIIFDLSGVTTIDNSGIGMMTEVKRTLNKKGIKLALSNPSLKVVEKLSSAKLIDAVGKEWFFLSVGDAVEGCHFVLQEEAK</sequence>
<dbReference type="Pfam" id="PF00916">
    <property type="entry name" value="Sulfate_transp"/>
    <property type="match status" value="1"/>
</dbReference>
<feature type="transmembrane region" description="Helical" evidence="5">
    <location>
        <begin position="183"/>
        <end position="201"/>
    </location>
</feature>
<keyword evidence="2 5" id="KW-0812">Transmembrane</keyword>
<feature type="transmembrane region" description="Helical" evidence="5">
    <location>
        <begin position="96"/>
        <end position="115"/>
    </location>
</feature>
<dbReference type="InterPro" id="IPR036513">
    <property type="entry name" value="STAS_dom_sf"/>
</dbReference>
<protein>
    <submittedName>
        <fullName evidence="7">Sulfate transporter 3.5</fullName>
    </submittedName>
</protein>
<evidence type="ECO:0000259" key="6">
    <source>
        <dbReference type="PROSITE" id="PS50801"/>
    </source>
</evidence>
<dbReference type="NCBIfam" id="TIGR00815">
    <property type="entry name" value="sulP"/>
    <property type="match status" value="1"/>
</dbReference>